<evidence type="ECO:0000256" key="8">
    <source>
        <dbReference type="ARBA" id="ARBA00022723"/>
    </source>
</evidence>
<evidence type="ECO:0000256" key="6">
    <source>
        <dbReference type="ARBA" id="ARBA00022519"/>
    </source>
</evidence>
<feature type="transmembrane region" description="Helical" evidence="15">
    <location>
        <begin position="168"/>
        <end position="191"/>
    </location>
</feature>
<evidence type="ECO:0000256" key="9">
    <source>
        <dbReference type="ARBA" id="ARBA00022837"/>
    </source>
</evidence>
<evidence type="ECO:0000256" key="14">
    <source>
        <dbReference type="RuleBase" id="RU003923"/>
    </source>
</evidence>
<keyword evidence="6" id="KW-0997">Cell inner membrane</keyword>
<gene>
    <name evidence="17" type="primary">gspF</name>
    <name evidence="17" type="ORF">H4O21_04435</name>
</gene>
<dbReference type="AlphaFoldDB" id="A0A839IMY1"/>
<evidence type="ECO:0000256" key="3">
    <source>
        <dbReference type="ARBA" id="ARBA00005745"/>
    </source>
</evidence>
<comment type="function">
    <text evidence="1">Component of the type II secretion system inner membrane complex required for the energy-dependent secretion of extracellular factors such as proteases and toxins from the periplasm.</text>
</comment>
<evidence type="ECO:0000256" key="15">
    <source>
        <dbReference type="SAM" id="Phobius"/>
    </source>
</evidence>
<feature type="transmembrane region" description="Helical" evidence="15">
    <location>
        <begin position="211"/>
        <end position="237"/>
    </location>
</feature>
<dbReference type="GO" id="GO:0046872">
    <property type="term" value="F:metal ion binding"/>
    <property type="evidence" value="ECO:0007669"/>
    <property type="project" value="UniProtKB-KW"/>
</dbReference>
<keyword evidence="4 14" id="KW-0813">Transport</keyword>
<name>A0A839IMY1_9GAMM</name>
<dbReference type="Pfam" id="PF00482">
    <property type="entry name" value="T2SSF"/>
    <property type="match status" value="2"/>
</dbReference>
<organism evidence="17 18">
    <name type="scientific">Oceanospirillum sediminis</name>
    <dbReference type="NCBI Taxonomy" id="2760088"/>
    <lineage>
        <taxon>Bacteria</taxon>
        <taxon>Pseudomonadati</taxon>
        <taxon>Pseudomonadota</taxon>
        <taxon>Gammaproteobacteria</taxon>
        <taxon>Oceanospirillales</taxon>
        <taxon>Oceanospirillaceae</taxon>
        <taxon>Oceanospirillum</taxon>
    </lineage>
</organism>
<reference evidence="17 18" key="1">
    <citation type="submission" date="2020-08" db="EMBL/GenBank/DDBJ databases">
        <title>Oceanospirillum sp. nov. isolated from marine sediment.</title>
        <authorList>
            <person name="Ji X."/>
        </authorList>
    </citation>
    <scope>NUCLEOTIDE SEQUENCE [LARGE SCALE GENOMIC DNA]</scope>
    <source>
        <strain evidence="17 18">D5</strain>
    </source>
</reference>
<dbReference type="GO" id="GO:0005886">
    <property type="term" value="C:plasma membrane"/>
    <property type="evidence" value="ECO:0007669"/>
    <property type="project" value="UniProtKB-SubCell"/>
</dbReference>
<evidence type="ECO:0000256" key="11">
    <source>
        <dbReference type="ARBA" id="ARBA00022989"/>
    </source>
</evidence>
<evidence type="ECO:0000256" key="5">
    <source>
        <dbReference type="ARBA" id="ARBA00022475"/>
    </source>
</evidence>
<comment type="caution">
    <text evidence="17">The sequence shown here is derived from an EMBL/GenBank/DDBJ whole genome shotgun (WGS) entry which is preliminary data.</text>
</comment>
<evidence type="ECO:0000256" key="13">
    <source>
        <dbReference type="ARBA" id="ARBA00030750"/>
    </source>
</evidence>
<keyword evidence="7 14" id="KW-0812">Transmembrane</keyword>
<evidence type="ECO:0000259" key="16">
    <source>
        <dbReference type="Pfam" id="PF00482"/>
    </source>
</evidence>
<dbReference type="InterPro" id="IPR042094">
    <property type="entry name" value="T2SS_GspF_sf"/>
</dbReference>
<comment type="subcellular location">
    <subcellularLocation>
        <location evidence="2 14">Cell inner membrane</location>
        <topology evidence="2 14">Multi-pass membrane protein</topology>
    </subcellularLocation>
</comment>
<dbReference type="PROSITE" id="PS00874">
    <property type="entry name" value="T2SP_F"/>
    <property type="match status" value="1"/>
</dbReference>
<sequence length="403" mass="43773">MAAFEYQALNTSGKKKKGVIEAESPRHARQLLREQGLIATSVQQATEKERKAGRFLGGPGMSSKELTLCTRQMATLIQAAMPLEEVLKAVSAQSERAKVKSLLLAVRSKVLEGHTLADSMAEFPNAFPEMYRATVAAGEHAGHLGLVMNELADYTESKEQSRQKIQLALLYPGLLTLASIGIVSFLLAVVVPDVVKVFVRTGNELPPLTAGLIAVSDFLNAWGLYLLLGLCCGFLLFSSSYRKPGFRRQVDRWVVDFPLSRKISRDMNAARFAGTLSILSRSGVPLVEGLSIAGSVMPNYYLREEISHVAQKVKEGTSLFSALESVGRFPPMMLYMIASGERSGELDGMLGRAAKQQQQSLEALMATVVGLFEPVVLIVMGGVVMTIVLAILLPIMNMNQLIG</sequence>
<dbReference type="InterPro" id="IPR001992">
    <property type="entry name" value="T2SS_GspF/T4SS_PilC_CS"/>
</dbReference>
<keyword evidence="8" id="KW-0479">Metal-binding</keyword>
<keyword evidence="11 15" id="KW-1133">Transmembrane helix</keyword>
<dbReference type="InterPro" id="IPR003004">
    <property type="entry name" value="GspF/PilC"/>
</dbReference>
<dbReference type="InterPro" id="IPR018076">
    <property type="entry name" value="T2SS_GspF_dom"/>
</dbReference>
<dbReference type="NCBIfam" id="TIGR02120">
    <property type="entry name" value="GspF"/>
    <property type="match status" value="1"/>
</dbReference>
<evidence type="ECO:0000256" key="12">
    <source>
        <dbReference type="ARBA" id="ARBA00023136"/>
    </source>
</evidence>
<evidence type="ECO:0000313" key="18">
    <source>
        <dbReference type="Proteomes" id="UP000565262"/>
    </source>
</evidence>
<evidence type="ECO:0000256" key="4">
    <source>
        <dbReference type="ARBA" id="ARBA00022448"/>
    </source>
</evidence>
<keyword evidence="9" id="KW-0106">Calcium</keyword>
<dbReference type="Proteomes" id="UP000565262">
    <property type="component" value="Unassembled WGS sequence"/>
</dbReference>
<evidence type="ECO:0000256" key="1">
    <source>
        <dbReference type="ARBA" id="ARBA00002684"/>
    </source>
</evidence>
<accession>A0A839IMY1</accession>
<comment type="similarity">
    <text evidence="3 14">Belongs to the GSP F family.</text>
</comment>
<dbReference type="InterPro" id="IPR011850">
    <property type="entry name" value="T2SS_GspF"/>
</dbReference>
<evidence type="ECO:0000313" key="17">
    <source>
        <dbReference type="EMBL" id="MBB1485859.1"/>
    </source>
</evidence>
<keyword evidence="5" id="KW-1003">Cell membrane</keyword>
<proteinExistence type="inferred from homology"/>
<keyword evidence="10" id="KW-0653">Protein transport</keyword>
<evidence type="ECO:0000256" key="7">
    <source>
        <dbReference type="ARBA" id="ARBA00022692"/>
    </source>
</evidence>
<feature type="transmembrane region" description="Helical" evidence="15">
    <location>
        <begin position="375"/>
        <end position="396"/>
    </location>
</feature>
<protein>
    <recommendedName>
        <fullName evidence="13">General secretion pathway protein F</fullName>
    </recommendedName>
</protein>
<dbReference type="GO" id="GO:0015628">
    <property type="term" value="P:protein secretion by the type II secretion system"/>
    <property type="evidence" value="ECO:0007669"/>
    <property type="project" value="InterPro"/>
</dbReference>
<dbReference type="PANTHER" id="PTHR30012:SF0">
    <property type="entry name" value="TYPE II SECRETION SYSTEM PROTEIN F-RELATED"/>
    <property type="match status" value="1"/>
</dbReference>
<dbReference type="Gene3D" id="1.20.81.30">
    <property type="entry name" value="Type II secretion system (T2SS), domain F"/>
    <property type="match status" value="2"/>
</dbReference>
<dbReference type="PANTHER" id="PTHR30012">
    <property type="entry name" value="GENERAL SECRETION PATHWAY PROTEIN"/>
    <property type="match status" value="1"/>
</dbReference>
<dbReference type="RefSeq" id="WP_182807647.1">
    <property type="nucleotide sequence ID" value="NZ_JACJFM010000004.1"/>
</dbReference>
<dbReference type="PRINTS" id="PR00812">
    <property type="entry name" value="BCTERIALGSPF"/>
</dbReference>
<dbReference type="EMBL" id="JACJFM010000004">
    <property type="protein sequence ID" value="MBB1485859.1"/>
    <property type="molecule type" value="Genomic_DNA"/>
</dbReference>
<feature type="domain" description="Type II secretion system protein GspF" evidence="16">
    <location>
        <begin position="272"/>
        <end position="394"/>
    </location>
</feature>
<feature type="domain" description="Type II secretion system protein GspF" evidence="16">
    <location>
        <begin position="70"/>
        <end position="192"/>
    </location>
</feature>
<dbReference type="FunFam" id="1.20.81.30:FF:000001">
    <property type="entry name" value="Type II secretion system protein F"/>
    <property type="match status" value="2"/>
</dbReference>
<keyword evidence="12 15" id="KW-0472">Membrane</keyword>
<evidence type="ECO:0000256" key="10">
    <source>
        <dbReference type="ARBA" id="ARBA00022927"/>
    </source>
</evidence>
<keyword evidence="18" id="KW-1185">Reference proteome</keyword>
<dbReference type="GO" id="GO:0015627">
    <property type="term" value="C:type II protein secretion system complex"/>
    <property type="evidence" value="ECO:0007669"/>
    <property type="project" value="InterPro"/>
</dbReference>
<evidence type="ECO:0000256" key="2">
    <source>
        <dbReference type="ARBA" id="ARBA00004429"/>
    </source>
</evidence>